<dbReference type="EMBL" id="VCAZ01000005">
    <property type="protein sequence ID" value="TSK20171.1"/>
    <property type="molecule type" value="Genomic_DNA"/>
</dbReference>
<feature type="region of interest" description="Disordered" evidence="1">
    <location>
        <begin position="15"/>
        <end position="46"/>
    </location>
</feature>
<dbReference type="OrthoDB" id="9940890at2759"/>
<dbReference type="InterPro" id="IPR031399">
    <property type="entry name" value="TDRP"/>
</dbReference>
<feature type="compositionally biased region" description="Polar residues" evidence="1">
    <location>
        <begin position="115"/>
        <end position="128"/>
    </location>
</feature>
<evidence type="ECO:0000313" key="2">
    <source>
        <dbReference type="EMBL" id="TSK20171.1"/>
    </source>
</evidence>
<proteinExistence type="predicted"/>
<feature type="compositionally biased region" description="Acidic residues" evidence="1">
    <location>
        <begin position="19"/>
        <end position="33"/>
    </location>
</feature>
<protein>
    <recommendedName>
        <fullName evidence="4">Testis development-related protein</fullName>
    </recommendedName>
</protein>
<dbReference type="Pfam" id="PF15683">
    <property type="entry name" value="TDRP"/>
    <property type="match status" value="1"/>
</dbReference>
<dbReference type="PANTHER" id="PTHR35663">
    <property type="entry name" value="TESTIS DEVELOPMENT-RELATED PROTEIN-RELATED"/>
    <property type="match status" value="1"/>
</dbReference>
<dbReference type="PANTHER" id="PTHR35663:SF3">
    <property type="entry name" value="GENE, 30191-RELATED"/>
    <property type="match status" value="1"/>
</dbReference>
<dbReference type="AlphaFoldDB" id="A0A556TLV6"/>
<keyword evidence="3" id="KW-1185">Reference proteome</keyword>
<evidence type="ECO:0000313" key="3">
    <source>
        <dbReference type="Proteomes" id="UP000319801"/>
    </source>
</evidence>
<dbReference type="GO" id="GO:0007283">
    <property type="term" value="P:spermatogenesis"/>
    <property type="evidence" value="ECO:0007669"/>
    <property type="project" value="InterPro"/>
</dbReference>
<gene>
    <name evidence="2" type="ORF">Baya_1719</name>
</gene>
<reference evidence="2 3" key="1">
    <citation type="journal article" date="2019" name="Genome Biol. Evol.">
        <title>Whole-Genome Sequencing of the Giant Devil Catfish, Bagarius yarrelli.</title>
        <authorList>
            <person name="Jiang W."/>
            <person name="Lv Y."/>
            <person name="Cheng L."/>
            <person name="Yang K."/>
            <person name="Chao B."/>
            <person name="Wang X."/>
            <person name="Li Y."/>
            <person name="Pan X."/>
            <person name="You X."/>
            <person name="Zhang Y."/>
            <person name="Yang J."/>
            <person name="Li J."/>
            <person name="Zhang X."/>
            <person name="Liu S."/>
            <person name="Sun C."/>
            <person name="Yang J."/>
            <person name="Shi Q."/>
        </authorList>
    </citation>
    <scope>NUCLEOTIDE SEQUENCE [LARGE SCALE GENOMIC DNA]</scope>
    <source>
        <strain evidence="2">JWS20170419001</strain>
        <tissue evidence="2">Muscle</tissue>
    </source>
</reference>
<sequence>MNPLWKVYKSKVMKTLNPDGEDEPTEEVCETAEEMTPVEHDEGPSTVSQLAKRVQGVGTKGWKSVTALFNKDDEHQLLESETESQSVPDHPLAIKPEEPTRPNKRNTGFWDSFATKWNQAAAMNQAESAGTAGEGRSDGRSQEEGDQGKSENTVGEDGGGQGNSFSKYASLGGANDDTPPFKWNFVTSKLAELKSRSAAKSN</sequence>
<feature type="region of interest" description="Disordered" evidence="1">
    <location>
        <begin position="73"/>
        <end position="182"/>
    </location>
</feature>
<evidence type="ECO:0008006" key="4">
    <source>
        <dbReference type="Google" id="ProtNLM"/>
    </source>
</evidence>
<dbReference type="Proteomes" id="UP000319801">
    <property type="component" value="Unassembled WGS sequence"/>
</dbReference>
<evidence type="ECO:0000256" key="1">
    <source>
        <dbReference type="SAM" id="MobiDB-lite"/>
    </source>
</evidence>
<organism evidence="2 3">
    <name type="scientific">Bagarius yarrelli</name>
    <name type="common">Goonch</name>
    <name type="synonym">Bagrus yarrelli</name>
    <dbReference type="NCBI Taxonomy" id="175774"/>
    <lineage>
        <taxon>Eukaryota</taxon>
        <taxon>Metazoa</taxon>
        <taxon>Chordata</taxon>
        <taxon>Craniata</taxon>
        <taxon>Vertebrata</taxon>
        <taxon>Euteleostomi</taxon>
        <taxon>Actinopterygii</taxon>
        <taxon>Neopterygii</taxon>
        <taxon>Teleostei</taxon>
        <taxon>Ostariophysi</taxon>
        <taxon>Siluriformes</taxon>
        <taxon>Sisoridae</taxon>
        <taxon>Sisorinae</taxon>
        <taxon>Bagarius</taxon>
    </lineage>
</organism>
<accession>A0A556TLV6</accession>
<name>A0A556TLV6_BAGYA</name>
<comment type="caution">
    <text evidence="2">The sequence shown here is derived from an EMBL/GenBank/DDBJ whole genome shotgun (WGS) entry which is preliminary data.</text>
</comment>
<feature type="compositionally biased region" description="Basic and acidic residues" evidence="1">
    <location>
        <begin position="135"/>
        <end position="149"/>
    </location>
</feature>